<dbReference type="RefSeq" id="XP_007368557.1">
    <property type="nucleotide sequence ID" value="XM_007368495.1"/>
</dbReference>
<evidence type="ECO:0000313" key="2">
    <source>
        <dbReference type="Proteomes" id="UP000053319"/>
    </source>
</evidence>
<proteinExistence type="predicted"/>
<dbReference type="Gene3D" id="3.80.10.10">
    <property type="entry name" value="Ribonuclease Inhibitor"/>
    <property type="match status" value="1"/>
</dbReference>
<dbReference type="SUPFAM" id="SSF52047">
    <property type="entry name" value="RNI-like"/>
    <property type="match status" value="1"/>
</dbReference>
<dbReference type="GeneID" id="18841162"/>
<accession>R7SRD8</accession>
<name>R7SRD8_DICSQ</name>
<dbReference type="EMBL" id="JH719432">
    <property type="protein sequence ID" value="EJF58724.1"/>
    <property type="molecule type" value="Genomic_DNA"/>
</dbReference>
<reference evidence="1 2" key="1">
    <citation type="journal article" date="2012" name="Science">
        <title>The Paleozoic origin of enzymatic lignin decomposition reconstructed from 31 fungal genomes.</title>
        <authorList>
            <person name="Floudas D."/>
            <person name="Binder M."/>
            <person name="Riley R."/>
            <person name="Barry K."/>
            <person name="Blanchette R.A."/>
            <person name="Henrissat B."/>
            <person name="Martinez A.T."/>
            <person name="Otillar R."/>
            <person name="Spatafora J.W."/>
            <person name="Yadav J.S."/>
            <person name="Aerts A."/>
            <person name="Benoit I."/>
            <person name="Boyd A."/>
            <person name="Carlson A."/>
            <person name="Copeland A."/>
            <person name="Coutinho P.M."/>
            <person name="de Vries R.P."/>
            <person name="Ferreira P."/>
            <person name="Findley K."/>
            <person name="Foster B."/>
            <person name="Gaskell J."/>
            <person name="Glotzer D."/>
            <person name="Gorecki P."/>
            <person name="Heitman J."/>
            <person name="Hesse C."/>
            <person name="Hori C."/>
            <person name="Igarashi K."/>
            <person name="Jurgens J.A."/>
            <person name="Kallen N."/>
            <person name="Kersten P."/>
            <person name="Kohler A."/>
            <person name="Kuees U."/>
            <person name="Kumar T.K.A."/>
            <person name="Kuo A."/>
            <person name="LaButti K."/>
            <person name="Larrondo L.F."/>
            <person name="Lindquist E."/>
            <person name="Ling A."/>
            <person name="Lombard V."/>
            <person name="Lucas S."/>
            <person name="Lundell T."/>
            <person name="Martin R."/>
            <person name="McLaughlin D.J."/>
            <person name="Morgenstern I."/>
            <person name="Morin E."/>
            <person name="Murat C."/>
            <person name="Nagy L.G."/>
            <person name="Nolan M."/>
            <person name="Ohm R.A."/>
            <person name="Patyshakuliyeva A."/>
            <person name="Rokas A."/>
            <person name="Ruiz-Duenas F.J."/>
            <person name="Sabat G."/>
            <person name="Salamov A."/>
            <person name="Samejima M."/>
            <person name="Schmutz J."/>
            <person name="Slot J.C."/>
            <person name="St John F."/>
            <person name="Stenlid J."/>
            <person name="Sun H."/>
            <person name="Sun S."/>
            <person name="Syed K."/>
            <person name="Tsang A."/>
            <person name="Wiebenga A."/>
            <person name="Young D."/>
            <person name="Pisabarro A."/>
            <person name="Eastwood D.C."/>
            <person name="Martin F."/>
            <person name="Cullen D."/>
            <person name="Grigoriev I.V."/>
            <person name="Hibbett D.S."/>
        </authorList>
    </citation>
    <scope>NUCLEOTIDE SEQUENCE [LARGE SCALE GENOMIC DNA]</scope>
    <source>
        <strain evidence="1 2">LYAD-421 SS1</strain>
    </source>
</reference>
<evidence type="ECO:0000313" key="1">
    <source>
        <dbReference type="EMBL" id="EJF58724.1"/>
    </source>
</evidence>
<dbReference type="InterPro" id="IPR032675">
    <property type="entry name" value="LRR_dom_sf"/>
</dbReference>
<dbReference type="OrthoDB" id="2773799at2759"/>
<dbReference type="Proteomes" id="UP000053319">
    <property type="component" value="Unassembled WGS sequence"/>
</dbReference>
<dbReference type="OMA" id="ANICMAR"/>
<gene>
    <name evidence="1" type="ORF">DICSQDRAFT_182383</name>
</gene>
<protein>
    <recommendedName>
        <fullName evidence="3">F-box domain-containing protein</fullName>
    </recommendedName>
</protein>
<sequence length="556" mass="63271">MSSPNKLIRLLKKNSHRVTNSGSAPHRALSDHDVLCVLFENNCVQNQGILTSADLRNCALVCRAFSEPVLRAMWQTMPSPAALWWLLVPEDKQTTPWIPTKDLCEKASDLVLNAEQWHVPGRWSRFLWYARFVRKLQIPDYDLEAPNHARLLRTVLDDNHGHSVFPSLQVLWYSPTAYTDTSFYSLLTPRLRKLRLSYSRALDTTLPLRLPRNPDFEGTVSEIRRLAPGLKHLRIEPYCMSFKPRLIRQIATFEHLRGVKLMTSIPSTSFRILAAIPGLEKLHVSHFTWNEASDPCRTIYTPNLVSILVCGDSTSLTELFRVLRAPMLKHANICMAREDAPAVEPDIVACLDTFVQAISPKQLRSLSLHVGRHEPGTGIPLFDFLCPLFALSKLTRVELLGTNLPTIVDDRDFATIALAWRELEAFAMPAMSWERGQDTPTPVALDYFRRYCPHLRSLKLPFLDPCEEYIDYPPPPPDGSYHGLHELVIGSAAFRECVEDLGISEVEALATYVLNLFPEVHAGCKPDWDLRSEPTWARVLLRARALREVRDLNRGY</sequence>
<dbReference type="KEGG" id="dsq:DICSQDRAFT_182383"/>
<dbReference type="AlphaFoldDB" id="R7SRD8"/>
<evidence type="ECO:0008006" key="3">
    <source>
        <dbReference type="Google" id="ProtNLM"/>
    </source>
</evidence>
<organism evidence="1 2">
    <name type="scientific">Dichomitus squalens (strain LYAD-421)</name>
    <name type="common">Western red white-rot fungus</name>
    <dbReference type="NCBI Taxonomy" id="732165"/>
    <lineage>
        <taxon>Eukaryota</taxon>
        <taxon>Fungi</taxon>
        <taxon>Dikarya</taxon>
        <taxon>Basidiomycota</taxon>
        <taxon>Agaricomycotina</taxon>
        <taxon>Agaricomycetes</taxon>
        <taxon>Polyporales</taxon>
        <taxon>Polyporaceae</taxon>
        <taxon>Dichomitus</taxon>
    </lineage>
</organism>
<dbReference type="HOGENOM" id="CLU_021164_3_2_1"/>